<dbReference type="InterPro" id="IPR003382">
    <property type="entry name" value="Flavoprotein"/>
</dbReference>
<feature type="compositionally biased region" description="Low complexity" evidence="5">
    <location>
        <begin position="70"/>
        <end position="87"/>
    </location>
</feature>
<proteinExistence type="inferred from homology"/>
<comment type="caution">
    <text evidence="8">The sequence shown here is derived from an EMBL/GenBank/DDBJ whole genome shotgun (WGS) entry which is preliminary data.</text>
</comment>
<gene>
    <name evidence="3 8" type="primary">coaBC</name>
    <name evidence="8" type="ORF">GCM10010517_42600</name>
</gene>
<accession>A0ABN3W121</accession>
<evidence type="ECO:0000313" key="8">
    <source>
        <dbReference type="EMBL" id="GAA2880091.1"/>
    </source>
</evidence>
<dbReference type="NCBIfam" id="TIGR00521">
    <property type="entry name" value="coaBC_dfp"/>
    <property type="match status" value="1"/>
</dbReference>
<comment type="similarity">
    <text evidence="3 4">In the N-terminal section; belongs to the HFCD (homo-oligomeric flavin containing Cys decarboxylase) superfamily.</text>
</comment>
<dbReference type="Proteomes" id="UP001500831">
    <property type="component" value="Unassembled WGS sequence"/>
</dbReference>
<evidence type="ECO:0000256" key="4">
    <source>
        <dbReference type="RuleBase" id="RU364078"/>
    </source>
</evidence>
<feature type="compositionally biased region" description="Low complexity" evidence="5">
    <location>
        <begin position="1"/>
        <end position="40"/>
    </location>
</feature>
<feature type="region of interest" description="Disordered" evidence="5">
    <location>
        <begin position="1"/>
        <end position="91"/>
    </location>
</feature>
<evidence type="ECO:0000256" key="2">
    <source>
        <dbReference type="ARBA" id="ARBA00023239"/>
    </source>
</evidence>
<dbReference type="Pfam" id="PF02441">
    <property type="entry name" value="Flavoprotein"/>
    <property type="match status" value="1"/>
</dbReference>
<dbReference type="Pfam" id="PF04127">
    <property type="entry name" value="DFP"/>
    <property type="match status" value="1"/>
</dbReference>
<dbReference type="EMBL" id="BAAAVI010000030">
    <property type="protein sequence ID" value="GAA2880091.1"/>
    <property type="molecule type" value="Genomic_DNA"/>
</dbReference>
<feature type="compositionally biased region" description="Low complexity" evidence="5">
    <location>
        <begin position="51"/>
        <end position="63"/>
    </location>
</feature>
<organism evidence="8 9">
    <name type="scientific">Streptosporangium fragile</name>
    <dbReference type="NCBI Taxonomy" id="46186"/>
    <lineage>
        <taxon>Bacteria</taxon>
        <taxon>Bacillati</taxon>
        <taxon>Actinomycetota</taxon>
        <taxon>Actinomycetes</taxon>
        <taxon>Streptosporangiales</taxon>
        <taxon>Streptosporangiaceae</taxon>
        <taxon>Streptosporangium</taxon>
    </lineage>
</organism>
<feature type="binding site" evidence="3">
    <location>
        <begin position="392"/>
        <end position="395"/>
    </location>
    <ligand>
        <name>CTP</name>
        <dbReference type="ChEBI" id="CHEBI:37563"/>
    </ligand>
</feature>
<comment type="pathway">
    <text evidence="3 4">Cofactor biosynthesis; coenzyme A biosynthesis; CoA from (R)-pantothenate: step 3/5.</text>
</comment>
<feature type="region of interest" description="Phosphopantothenoylcysteine decarboxylase" evidence="3">
    <location>
        <begin position="1"/>
        <end position="276"/>
    </location>
</feature>
<dbReference type="PANTHER" id="PTHR14359">
    <property type="entry name" value="HOMO-OLIGOMERIC FLAVIN CONTAINING CYS DECARBOXYLASE FAMILY"/>
    <property type="match status" value="1"/>
</dbReference>
<comment type="function">
    <text evidence="3">Catalyzes two sequential steps in the biosynthesis of coenzyme A. In the first step cysteine is conjugated to 4'-phosphopantothenate to form 4-phosphopantothenoylcysteine. In the second step the latter compound is decarboxylated to form 4'-phosphopantotheine.</text>
</comment>
<dbReference type="InterPro" id="IPR036551">
    <property type="entry name" value="Flavin_trans-like"/>
</dbReference>
<evidence type="ECO:0000259" key="6">
    <source>
        <dbReference type="Pfam" id="PF02441"/>
    </source>
</evidence>
<evidence type="ECO:0000256" key="3">
    <source>
        <dbReference type="HAMAP-Rule" id="MF_02225"/>
    </source>
</evidence>
<dbReference type="InterPro" id="IPR007085">
    <property type="entry name" value="DNA/pantothenate-metab_flavo_C"/>
</dbReference>
<keyword evidence="1 3" id="KW-0210">Decarboxylase</keyword>
<dbReference type="InterPro" id="IPR035929">
    <property type="entry name" value="CoaB-like_sf"/>
</dbReference>
<comment type="cofactor">
    <cofactor evidence="3">
        <name>FMN</name>
        <dbReference type="ChEBI" id="CHEBI:58210"/>
    </cofactor>
    <text evidence="3">Binds 1 FMN per subunit.</text>
</comment>
<feature type="domain" description="DNA/pantothenate metabolism flavoprotein C-terminal" evidence="7">
    <location>
        <begin position="272"/>
        <end position="487"/>
    </location>
</feature>
<keyword evidence="3 4" id="KW-0285">Flavoprotein</keyword>
<keyword evidence="3 4" id="KW-0436">Ligase</keyword>
<comment type="pathway">
    <text evidence="3 4">Cofactor biosynthesis; coenzyme A biosynthesis; CoA from (R)-pantothenate: step 2/5.</text>
</comment>
<dbReference type="HAMAP" id="MF_02225">
    <property type="entry name" value="CoaBC"/>
    <property type="match status" value="1"/>
</dbReference>
<reference evidence="8 9" key="1">
    <citation type="journal article" date="2019" name="Int. J. Syst. Evol. Microbiol.">
        <title>The Global Catalogue of Microorganisms (GCM) 10K type strain sequencing project: providing services to taxonomists for standard genome sequencing and annotation.</title>
        <authorList>
            <consortium name="The Broad Institute Genomics Platform"/>
            <consortium name="The Broad Institute Genome Sequencing Center for Infectious Disease"/>
            <person name="Wu L."/>
            <person name="Ma J."/>
        </authorList>
    </citation>
    <scope>NUCLEOTIDE SEQUENCE [LARGE SCALE GENOMIC DNA]</scope>
    <source>
        <strain evidence="8 9">JCM 6242</strain>
    </source>
</reference>
<comment type="catalytic activity">
    <reaction evidence="3 4">
        <text>(R)-4'-phosphopantothenate + L-cysteine + CTP = N-[(R)-4-phosphopantothenoyl]-L-cysteine + CMP + diphosphate + H(+)</text>
        <dbReference type="Rhea" id="RHEA:19397"/>
        <dbReference type="ChEBI" id="CHEBI:10986"/>
        <dbReference type="ChEBI" id="CHEBI:15378"/>
        <dbReference type="ChEBI" id="CHEBI:33019"/>
        <dbReference type="ChEBI" id="CHEBI:35235"/>
        <dbReference type="ChEBI" id="CHEBI:37563"/>
        <dbReference type="ChEBI" id="CHEBI:59458"/>
        <dbReference type="ChEBI" id="CHEBI:60377"/>
        <dbReference type="EC" id="6.3.2.5"/>
    </reaction>
</comment>
<keyword evidence="3" id="KW-0479">Metal-binding</keyword>
<dbReference type="InterPro" id="IPR005252">
    <property type="entry name" value="CoaBC"/>
</dbReference>
<feature type="domain" description="Flavoprotein" evidence="6">
    <location>
        <begin position="94"/>
        <end position="263"/>
    </location>
</feature>
<dbReference type="SUPFAM" id="SSF102645">
    <property type="entry name" value="CoaB-like"/>
    <property type="match status" value="1"/>
</dbReference>
<sequence length="490" mass="49997">MRTPDEGAATAEPAEPGAGESRPGPAGDPAAGPGSVPAAGHDAAPGRSTPDHPAAAGHGRAGAAEGGPAGEASPGAGASAPGPGPDSATRRKPRVVLGVSAGIAAYKACELLRLFTESGHDVRVVPTREALRFVGEPTWAALSGNPVTTDVWESVHEVPHVRIGQGADLVVVAPATADVLAKAAHGLAGDLLTNTLLTARCPVVFAPAMHTEMWEHPATRANVATLRERGSIVVDPAVGRLTGADTGPGRLPDPKEIFEVCRRVLAGRPADLTGRRVVVSAGGTREAIDPVRFIGNRSSGLQGYALARAAVARGAEVTLVAANVALPDPAGARVVRVESALQTRAAVLDALEGADAVVMAAAVADFRPATRSESKIKKTGAEPDAVHLVKNPDILAELGERRRDGLKPYPRVIVGFAAETDDVLANGRAKLARKGCDLLVVNQVGDGLAFGTPDNAATILVADGDPVDVPRGPKEVLADVVWDLVAARLV</sequence>
<dbReference type="EC" id="4.1.1.36" evidence="3"/>
<feature type="binding site" evidence="3">
    <location>
        <position position="430"/>
    </location>
    <ligand>
        <name>CTP</name>
        <dbReference type="ChEBI" id="CHEBI:37563"/>
    </ligand>
</feature>
<keyword evidence="3" id="KW-0460">Magnesium</keyword>
<comment type="similarity">
    <text evidence="3 4">In the C-terminal section; belongs to the PPC synthetase family.</text>
</comment>
<evidence type="ECO:0000313" key="9">
    <source>
        <dbReference type="Proteomes" id="UP001500831"/>
    </source>
</evidence>
<comment type="caution">
    <text evidence="3">Lacks conserved residue(s) required for the propagation of feature annotation.</text>
</comment>
<feature type="binding site" evidence="3">
    <location>
        <position position="434"/>
    </location>
    <ligand>
        <name>CTP</name>
        <dbReference type="ChEBI" id="CHEBI:37563"/>
    </ligand>
</feature>
<feature type="binding site" evidence="3">
    <location>
        <position position="416"/>
    </location>
    <ligand>
        <name>CTP</name>
        <dbReference type="ChEBI" id="CHEBI:37563"/>
    </ligand>
</feature>
<dbReference type="GO" id="GO:0016874">
    <property type="term" value="F:ligase activity"/>
    <property type="evidence" value="ECO:0007669"/>
    <property type="project" value="UniProtKB-KW"/>
</dbReference>
<comment type="cofactor">
    <cofactor evidence="3">
        <name>Mg(2+)</name>
        <dbReference type="ChEBI" id="CHEBI:18420"/>
    </cofactor>
</comment>
<keyword evidence="3" id="KW-0511">Multifunctional enzyme</keyword>
<keyword evidence="3 4" id="KW-0288">FMN</keyword>
<name>A0ABN3W121_9ACTN</name>
<dbReference type="Gene3D" id="3.40.50.10300">
    <property type="entry name" value="CoaB-like"/>
    <property type="match status" value="1"/>
</dbReference>
<protein>
    <recommendedName>
        <fullName evidence="3">Coenzyme A biosynthesis bifunctional protein CoaBC</fullName>
    </recommendedName>
    <alternativeName>
        <fullName evidence="3">DNA/pantothenate metabolism flavoprotein</fullName>
    </alternativeName>
    <alternativeName>
        <fullName evidence="3">Phosphopantothenoylcysteine synthetase/decarboxylase</fullName>
        <shortName evidence="3">PPCS-PPCDC</shortName>
    </alternativeName>
    <domain>
        <recommendedName>
            <fullName evidence="3">Phosphopantothenoylcysteine decarboxylase</fullName>
            <shortName evidence="3">PPC decarboxylase</shortName>
            <shortName evidence="3">PPC-DC</shortName>
            <ecNumber evidence="3">4.1.1.36</ecNumber>
        </recommendedName>
        <alternativeName>
            <fullName evidence="3">CoaC</fullName>
        </alternativeName>
    </domain>
    <domain>
        <recommendedName>
            <fullName evidence="3">Phosphopantothenate--cysteine ligase</fullName>
            <ecNumber evidence="3">6.3.2.5</ecNumber>
        </recommendedName>
        <alternativeName>
            <fullName evidence="3">CoaB</fullName>
        </alternativeName>
        <alternativeName>
            <fullName evidence="3">Phosphopantothenoylcysteine synthetase</fullName>
            <shortName evidence="3">PPC synthetase</shortName>
            <shortName evidence="3">PPC-S</shortName>
        </alternativeName>
    </domain>
</protein>
<dbReference type="EC" id="6.3.2.5" evidence="3"/>
<feature type="region of interest" description="Phosphopantothenate--cysteine ligase" evidence="3">
    <location>
        <begin position="277"/>
        <end position="490"/>
    </location>
</feature>
<feature type="binding site" evidence="3">
    <location>
        <position position="375"/>
    </location>
    <ligand>
        <name>CTP</name>
        <dbReference type="ChEBI" id="CHEBI:37563"/>
    </ligand>
</feature>
<dbReference type="PANTHER" id="PTHR14359:SF6">
    <property type="entry name" value="PHOSPHOPANTOTHENOYLCYSTEINE DECARBOXYLASE"/>
    <property type="match status" value="1"/>
</dbReference>
<feature type="binding site" evidence="3">
    <location>
        <position position="365"/>
    </location>
    <ligand>
        <name>CTP</name>
        <dbReference type="ChEBI" id="CHEBI:37563"/>
    </ligand>
</feature>
<keyword evidence="9" id="KW-1185">Reference proteome</keyword>
<dbReference type="Gene3D" id="3.40.50.1950">
    <property type="entry name" value="Flavin prenyltransferase-like"/>
    <property type="match status" value="1"/>
</dbReference>
<evidence type="ECO:0000256" key="1">
    <source>
        <dbReference type="ARBA" id="ARBA00022793"/>
    </source>
</evidence>
<dbReference type="SUPFAM" id="SSF52507">
    <property type="entry name" value="Homo-oligomeric flavin-containing Cys decarboxylases, HFCD"/>
    <property type="match status" value="1"/>
</dbReference>
<comment type="catalytic activity">
    <reaction evidence="3 4">
        <text>N-[(R)-4-phosphopantothenoyl]-L-cysteine + H(+) = (R)-4'-phosphopantetheine + CO2</text>
        <dbReference type="Rhea" id="RHEA:16793"/>
        <dbReference type="ChEBI" id="CHEBI:15378"/>
        <dbReference type="ChEBI" id="CHEBI:16526"/>
        <dbReference type="ChEBI" id="CHEBI:59458"/>
        <dbReference type="ChEBI" id="CHEBI:61723"/>
        <dbReference type="EC" id="4.1.1.36"/>
    </reaction>
</comment>
<evidence type="ECO:0000256" key="5">
    <source>
        <dbReference type="SAM" id="MobiDB-lite"/>
    </source>
</evidence>
<evidence type="ECO:0000259" key="7">
    <source>
        <dbReference type="Pfam" id="PF04127"/>
    </source>
</evidence>
<comment type="function">
    <text evidence="4">Catalyzes two steps in the biosynthesis of coenzyme A. In the first step cysteine is conjugated to 4'-phosphopantothenate to form 4-phosphopantothenoylcysteine, in the latter compound is decarboxylated to form 4'-phosphopantotheine.</text>
</comment>
<keyword evidence="2 3" id="KW-0456">Lyase</keyword>